<comment type="subcellular location">
    <subcellularLocation>
        <location evidence="1">Nucleus</location>
    </subcellularLocation>
</comment>
<organism evidence="16">
    <name type="scientific">Notodromas monacha</name>
    <dbReference type="NCBI Taxonomy" id="399045"/>
    <lineage>
        <taxon>Eukaryota</taxon>
        <taxon>Metazoa</taxon>
        <taxon>Ecdysozoa</taxon>
        <taxon>Arthropoda</taxon>
        <taxon>Crustacea</taxon>
        <taxon>Oligostraca</taxon>
        <taxon>Ostracoda</taxon>
        <taxon>Podocopa</taxon>
        <taxon>Podocopida</taxon>
        <taxon>Cypridocopina</taxon>
        <taxon>Cypridoidea</taxon>
        <taxon>Cyprididae</taxon>
        <taxon>Notodromas</taxon>
    </lineage>
</organism>
<keyword evidence="4" id="KW-0732">Signal</keyword>
<dbReference type="InterPro" id="IPR009011">
    <property type="entry name" value="Man6P_isomerase_rcpt-bd_dom_sf"/>
</dbReference>
<feature type="domain" description="MRH" evidence="15">
    <location>
        <begin position="415"/>
        <end position="550"/>
    </location>
</feature>
<name>A0A7R9BEL9_9CRUS</name>
<dbReference type="InterPro" id="IPR030491">
    <property type="entry name" value="TBP_CS"/>
</dbReference>
<keyword evidence="5" id="KW-0238">DNA-binding</keyword>
<protein>
    <recommendedName>
        <fullName evidence="3">TATA-box-binding protein</fullName>
    </recommendedName>
    <alternativeName>
        <fullName evidence="9">TATA sequence-binding protein</fullName>
    </alternativeName>
    <alternativeName>
        <fullName evidence="12">TATA-binding factor</fullName>
    </alternativeName>
    <alternativeName>
        <fullName evidence="10">TATA-box factor</fullName>
    </alternativeName>
    <alternativeName>
        <fullName evidence="13">Transcription initiation factor TFIID TBP subunit</fullName>
    </alternativeName>
</protein>
<dbReference type="HAMAP" id="MF_00408">
    <property type="entry name" value="TATA_bind_prot_arch"/>
    <property type="match status" value="1"/>
</dbReference>
<dbReference type="FunFam" id="3.30.310.10:FF:000002">
    <property type="entry name" value="TATA-box-binding protein 2"/>
    <property type="match status" value="1"/>
</dbReference>
<proteinExistence type="inferred from homology"/>
<feature type="region of interest" description="Disordered" evidence="14">
    <location>
        <begin position="861"/>
        <end position="901"/>
    </location>
</feature>
<dbReference type="OrthoDB" id="2127950at2759"/>
<evidence type="ECO:0000256" key="6">
    <source>
        <dbReference type="ARBA" id="ARBA00023157"/>
    </source>
</evidence>
<dbReference type="EMBL" id="OA882048">
    <property type="protein sequence ID" value="CAD7272218.1"/>
    <property type="molecule type" value="Genomic_DNA"/>
</dbReference>
<sequence length="901" mass="100295">MDPMLPSPGFSIPSIGTPLHQPEEDQQILPQAQRAQHTSHGDITPSHHPFAASAFGLPHQSPFALPSSAKTPIHTSEHDDGRDDMKMRLMGNDDDHHGDDVRRTGMGSGSGMGDVEMKPASAMSSVHFQAPSTPAPMTPLTPAGDPGIVPQLQNIVSTVNLGCQLDLKHIALHARNAEYNPKRFAAVIMRIRDPRTTALIFSSGKMVCTGAKSEDDSRLAARKYARIVQKLGFEAKFLDFKIQNMVGSCDVKFPIRLEGLVLTHSQFSSYEPELFPGLIYRMVKPRIVLLIFVSGKVVLTGKCEKLIVWIMSFRDFYWRFNCALWVVLLLNSSSHSIDLGALDDGVLFALKWPGLEPENLIETIEPGAEIIDINTREGESFKCVIPPMETETETSKDEYTGPNALELLEPLVHETSCSFRLESYWTYEVCHGKYVRQYHPDGKAAEVQEYYLGRWDADRYKAEVAKLGESLKRDGPKIPLPTKKIDGMNVPYVEMNMTDGTLCDLRPGSARSVRVLYICYRQGQHQIFSLEETRTCEYEVVVLSPLLCAHPDYRVRDRAHNDVSCYAADADSSAKNRRPFALREMEAESLKLRHQTTVLELSAGSGKRFAFEMNPVTVEEIKDVVDQLSAQKDTPGRDEIGNKEPVGGHRGTVMPVPKPDLPLIYDAKLVEGFLAGTYCLHGGTGWWKYEFCYGKKVLQYHVEIDGSKKSVLLGEFNKDAHMEWLMKNPRKQPIAGIPKKSVSHFYTGGAICDITGQPRHVEVKLKCREPVGGPGTKVTESSNAVTLYLWEPDVCSYVLGVESAILCPLLDTADEYGFLSAPHNNFEIKGIPDNEEPKEEKRVLVGVGEAIPVPLDEASHISKLTPSSDPIPTTAPSSTEYKTFDEEDDERSEEESFIGMR</sequence>
<dbReference type="InterPro" id="IPR044865">
    <property type="entry name" value="MRH_dom"/>
</dbReference>
<dbReference type="FunFam" id="2.70.130.10:FF:000001">
    <property type="entry name" value="Endoplasmic reticulum lectin 1"/>
    <property type="match status" value="1"/>
</dbReference>
<keyword evidence="7" id="KW-0804">Transcription</keyword>
<dbReference type="Gene3D" id="3.30.310.10">
    <property type="entry name" value="TATA-Binding Protein"/>
    <property type="match status" value="2"/>
</dbReference>
<evidence type="ECO:0000256" key="3">
    <source>
        <dbReference type="ARBA" id="ARBA00021962"/>
    </source>
</evidence>
<comment type="similarity">
    <text evidence="2">Belongs to the TBP family.</text>
</comment>
<dbReference type="InterPro" id="IPR012295">
    <property type="entry name" value="TBP_dom_sf"/>
</dbReference>
<evidence type="ECO:0000256" key="7">
    <source>
        <dbReference type="ARBA" id="ARBA00023163"/>
    </source>
</evidence>
<dbReference type="InterPro" id="IPR000814">
    <property type="entry name" value="TBP"/>
</dbReference>
<feature type="domain" description="MRH" evidence="15">
    <location>
        <begin position="677"/>
        <end position="809"/>
    </location>
</feature>
<keyword evidence="8" id="KW-0539">Nucleus</keyword>
<feature type="compositionally biased region" description="Acidic residues" evidence="14">
    <location>
        <begin position="885"/>
        <end position="901"/>
    </location>
</feature>
<dbReference type="GO" id="GO:0042797">
    <property type="term" value="P:tRNA transcription by RNA polymerase III"/>
    <property type="evidence" value="ECO:0007669"/>
    <property type="project" value="UniProtKB-ARBA"/>
</dbReference>
<comment type="function">
    <text evidence="11">General transcription factor that functions at the core of the DNA-binding multiprotein factor TFIID. Binding of TFIID to the TATA box is the initial transcriptional step of the pre-initiation complex (PIC), playing a role in the activation of eukaryotic genes transcribed by RNA polymerase II.</text>
</comment>
<dbReference type="FunFam" id="3.30.310.10:FF:000001">
    <property type="entry name" value="TATA-box-binding protein 2"/>
    <property type="match status" value="1"/>
</dbReference>
<keyword evidence="6" id="KW-1015">Disulfide bond</keyword>
<evidence type="ECO:0000256" key="9">
    <source>
        <dbReference type="ARBA" id="ARBA00030739"/>
    </source>
</evidence>
<feature type="compositionally biased region" description="Polar residues" evidence="14">
    <location>
        <begin position="28"/>
        <end position="38"/>
    </location>
</feature>
<reference evidence="16" key="1">
    <citation type="submission" date="2020-11" db="EMBL/GenBank/DDBJ databases">
        <authorList>
            <person name="Tran Van P."/>
        </authorList>
    </citation>
    <scope>NUCLEOTIDE SEQUENCE</scope>
</reference>
<evidence type="ECO:0000256" key="14">
    <source>
        <dbReference type="SAM" id="MobiDB-lite"/>
    </source>
</evidence>
<dbReference type="GO" id="GO:0005634">
    <property type="term" value="C:nucleus"/>
    <property type="evidence" value="ECO:0007669"/>
    <property type="project" value="UniProtKB-SubCell"/>
</dbReference>
<dbReference type="Pfam" id="PF00352">
    <property type="entry name" value="TBP"/>
    <property type="match status" value="2"/>
</dbReference>
<evidence type="ECO:0000256" key="12">
    <source>
        <dbReference type="ARBA" id="ARBA00042653"/>
    </source>
</evidence>
<dbReference type="PRINTS" id="PR00686">
    <property type="entry name" value="TIFACTORIID"/>
</dbReference>
<evidence type="ECO:0000256" key="2">
    <source>
        <dbReference type="ARBA" id="ARBA00005560"/>
    </source>
</evidence>
<dbReference type="GO" id="GO:0006352">
    <property type="term" value="P:DNA-templated transcription initiation"/>
    <property type="evidence" value="ECO:0007669"/>
    <property type="project" value="InterPro"/>
</dbReference>
<keyword evidence="17" id="KW-1185">Reference proteome</keyword>
<evidence type="ECO:0000313" key="16">
    <source>
        <dbReference type="EMBL" id="CAD7272218.1"/>
    </source>
</evidence>
<feature type="region of interest" description="Disordered" evidence="14">
    <location>
        <begin position="631"/>
        <end position="653"/>
    </location>
</feature>
<evidence type="ECO:0000256" key="13">
    <source>
        <dbReference type="ARBA" id="ARBA00042691"/>
    </source>
</evidence>
<evidence type="ECO:0000256" key="1">
    <source>
        <dbReference type="ARBA" id="ARBA00004123"/>
    </source>
</evidence>
<dbReference type="PROSITE" id="PS00351">
    <property type="entry name" value="TFIID"/>
    <property type="match status" value="1"/>
</dbReference>
<feature type="compositionally biased region" description="Polar residues" evidence="14">
    <location>
        <begin position="862"/>
        <end position="881"/>
    </location>
</feature>
<dbReference type="GO" id="GO:0000992">
    <property type="term" value="F:RNA polymerase III cis-regulatory region sequence-specific DNA binding"/>
    <property type="evidence" value="ECO:0007669"/>
    <property type="project" value="UniProtKB-ARBA"/>
</dbReference>
<dbReference type="GO" id="GO:0005737">
    <property type="term" value="C:cytoplasm"/>
    <property type="evidence" value="ECO:0007669"/>
    <property type="project" value="UniProtKB-ARBA"/>
</dbReference>
<dbReference type="GO" id="GO:0000978">
    <property type="term" value="F:RNA polymerase II cis-regulatory region sequence-specific DNA binding"/>
    <property type="evidence" value="ECO:0007669"/>
    <property type="project" value="UniProtKB-ARBA"/>
</dbReference>
<accession>A0A7R9BEL9</accession>
<dbReference type="EMBL" id="CAJPEX010000011">
    <property type="protein sequence ID" value="CAG0912370.1"/>
    <property type="molecule type" value="Genomic_DNA"/>
</dbReference>
<gene>
    <name evidence="16" type="ORF">NMOB1V02_LOCUS162</name>
</gene>
<dbReference type="Gene3D" id="2.70.130.10">
    <property type="entry name" value="Mannose-6-phosphate receptor binding domain"/>
    <property type="match status" value="2"/>
</dbReference>
<dbReference type="CDD" id="cd04516">
    <property type="entry name" value="TBP_eukaryotes"/>
    <property type="match status" value="1"/>
</dbReference>
<evidence type="ECO:0000313" key="17">
    <source>
        <dbReference type="Proteomes" id="UP000678499"/>
    </source>
</evidence>
<dbReference type="SUPFAM" id="SSF55945">
    <property type="entry name" value="TATA-box binding protein-like"/>
    <property type="match status" value="2"/>
</dbReference>
<dbReference type="Pfam" id="PF07915">
    <property type="entry name" value="PRKCSH"/>
    <property type="match status" value="2"/>
</dbReference>
<evidence type="ECO:0000256" key="10">
    <source>
        <dbReference type="ARBA" id="ARBA00033017"/>
    </source>
</evidence>
<dbReference type="AlphaFoldDB" id="A0A7R9BEL9"/>
<evidence type="ECO:0000259" key="15">
    <source>
        <dbReference type="PROSITE" id="PS51914"/>
    </source>
</evidence>
<evidence type="ECO:0000256" key="11">
    <source>
        <dbReference type="ARBA" id="ARBA00037612"/>
    </source>
</evidence>
<dbReference type="InterPro" id="IPR012913">
    <property type="entry name" value="OS9-like_dom"/>
</dbReference>
<dbReference type="GO" id="GO:0012505">
    <property type="term" value="C:endomembrane system"/>
    <property type="evidence" value="ECO:0007669"/>
    <property type="project" value="UniProtKB-ARBA"/>
</dbReference>
<feature type="region of interest" description="Disordered" evidence="14">
    <location>
        <begin position="1"/>
        <end position="54"/>
    </location>
</feature>
<dbReference type="Proteomes" id="UP000678499">
    <property type="component" value="Unassembled WGS sequence"/>
</dbReference>
<evidence type="ECO:0000256" key="4">
    <source>
        <dbReference type="ARBA" id="ARBA00022729"/>
    </source>
</evidence>
<dbReference type="InterPro" id="IPR033710">
    <property type="entry name" value="TBP_eukaryotic"/>
</dbReference>
<dbReference type="SUPFAM" id="SSF50911">
    <property type="entry name" value="Mannose 6-phosphate receptor domain"/>
    <property type="match status" value="2"/>
</dbReference>
<dbReference type="PANTHER" id="PTHR10126">
    <property type="entry name" value="TATA-BOX BINDING PROTEIN"/>
    <property type="match status" value="1"/>
</dbReference>
<evidence type="ECO:0000256" key="8">
    <source>
        <dbReference type="ARBA" id="ARBA00023242"/>
    </source>
</evidence>
<dbReference type="GO" id="GO:0001092">
    <property type="term" value="F:TFIIA-class transcription factor complex binding"/>
    <property type="evidence" value="ECO:0007669"/>
    <property type="project" value="UniProtKB-ARBA"/>
</dbReference>
<dbReference type="PROSITE" id="PS51914">
    <property type="entry name" value="MRH"/>
    <property type="match status" value="2"/>
</dbReference>
<evidence type="ECO:0000256" key="5">
    <source>
        <dbReference type="ARBA" id="ARBA00023125"/>
    </source>
</evidence>